<evidence type="ECO:0000313" key="4">
    <source>
        <dbReference type="Proteomes" id="UP001056109"/>
    </source>
</evidence>
<organism evidence="3 4">
    <name type="scientific">Arcanobacterium pinnipediorum</name>
    <dbReference type="NCBI Taxonomy" id="1503041"/>
    <lineage>
        <taxon>Bacteria</taxon>
        <taxon>Bacillati</taxon>
        <taxon>Actinomycetota</taxon>
        <taxon>Actinomycetes</taxon>
        <taxon>Actinomycetales</taxon>
        <taxon>Actinomycetaceae</taxon>
        <taxon>Arcanobacterium</taxon>
    </lineage>
</organism>
<proteinExistence type="predicted"/>
<dbReference type="SUPFAM" id="SSF56300">
    <property type="entry name" value="Metallo-dependent phosphatases"/>
    <property type="match status" value="1"/>
</dbReference>
<dbReference type="Gene3D" id="3.60.21.10">
    <property type="match status" value="1"/>
</dbReference>
<reference evidence="3" key="1">
    <citation type="submission" date="2022-06" db="EMBL/GenBank/DDBJ databases">
        <title>Complete Genome Sequence of Arcanobacterium pinnipediorum strain DSM 28752 isolated from a harbour seal.</title>
        <authorList>
            <person name="Borowiak M."/>
            <person name="Kreitlow A."/>
            <person name="Alssahen M."/>
            <person name="Malorny B."/>
            <person name="Laemmler C."/>
            <person name="Prenger-Berninghoff E."/>
            <person name="Siebert U."/>
            <person name="Ploetz M."/>
            <person name="Abdulmawjood A."/>
        </authorList>
    </citation>
    <scope>NUCLEOTIDE SEQUENCE</scope>
    <source>
        <strain evidence="3">DSM 28752</strain>
    </source>
</reference>
<sequence>MTNVPARILGGLIASGTAITAGALVHAHAYTVRRRTALIPARGASLSQPAQLRILHISDTHLVPYQRKRRSFIRSLADLGPDFVVATGDLIADDSAIDPLLDDLGPLLSVPGAFVFGSNDYSGPTLKNPLRYLLGPSSKTANADEDDSPDGAPHSGKPLATEVLRDGLTSGGWVDLNNARTRISVNAWTLDLVGIDDPHIQRHAMPAPDNNETVAGPHMRIALAHAPYTWVLDMMAADHADLTFAGHTHGGQVNLPGSRALVTNCDLPTAFANGLFRWPPHNDNTDRARVLKKNGTLDAAEHMLVNISAGIGTSPYTPIRTFCAPEAIMLDVVQL</sequence>
<feature type="domain" description="Calcineurin-like phosphoesterase" evidence="2">
    <location>
        <begin position="52"/>
        <end position="250"/>
    </location>
</feature>
<dbReference type="Pfam" id="PF00149">
    <property type="entry name" value="Metallophos"/>
    <property type="match status" value="1"/>
</dbReference>
<dbReference type="PANTHER" id="PTHR31302">
    <property type="entry name" value="TRANSMEMBRANE PROTEIN WITH METALLOPHOSPHOESTERASE DOMAIN-RELATED"/>
    <property type="match status" value="1"/>
</dbReference>
<dbReference type="RefSeq" id="WP_252673199.1">
    <property type="nucleotide sequence ID" value="NZ_CP099547.1"/>
</dbReference>
<dbReference type="EMBL" id="CP099547">
    <property type="protein sequence ID" value="USR79325.1"/>
    <property type="molecule type" value="Genomic_DNA"/>
</dbReference>
<dbReference type="InterPro" id="IPR029052">
    <property type="entry name" value="Metallo-depent_PP-like"/>
</dbReference>
<gene>
    <name evidence="3" type="ORF">NG665_08110</name>
</gene>
<feature type="region of interest" description="Disordered" evidence="1">
    <location>
        <begin position="137"/>
        <end position="159"/>
    </location>
</feature>
<name>A0ABY5AGJ3_9ACTO</name>
<evidence type="ECO:0000313" key="3">
    <source>
        <dbReference type="EMBL" id="USR79325.1"/>
    </source>
</evidence>
<dbReference type="PANTHER" id="PTHR31302:SF20">
    <property type="entry name" value="CONSERVED PROTEIN"/>
    <property type="match status" value="1"/>
</dbReference>
<dbReference type="Proteomes" id="UP001056109">
    <property type="component" value="Chromosome"/>
</dbReference>
<accession>A0ABY5AGJ3</accession>
<keyword evidence="4" id="KW-1185">Reference proteome</keyword>
<evidence type="ECO:0000256" key="1">
    <source>
        <dbReference type="SAM" id="MobiDB-lite"/>
    </source>
</evidence>
<evidence type="ECO:0000259" key="2">
    <source>
        <dbReference type="Pfam" id="PF00149"/>
    </source>
</evidence>
<dbReference type="InterPro" id="IPR004843">
    <property type="entry name" value="Calcineurin-like_PHP"/>
</dbReference>
<dbReference type="InterPro" id="IPR051158">
    <property type="entry name" value="Metallophosphoesterase_sf"/>
</dbReference>
<protein>
    <submittedName>
        <fullName evidence="3">Metallophosphoesterase</fullName>
    </submittedName>
</protein>